<dbReference type="CDD" id="cd12915">
    <property type="entry name" value="PDC2_DGC_like"/>
    <property type="match status" value="1"/>
</dbReference>
<sequence>MGEKVSTWFVQVSLAKKRALLVLVILVQAGLLIGHLLYQRGYVEDNAARILRNTAILQSQQFDTSLNAMRYQMRFIGNAFLLNHTVTPENAQSFLKGELKRAWLDGIIVFDEDGHFLSTRALFPFEHALDASTLAQASFQQRPLFNDFRRDEVTESLFYWRSNGTDKNMVGFVMFRAVRDAHGRFLGGAVGFFNGHSMNDMFRKMEVQGFDLGQGGAMAVLDRDNAVQLARMGANGGTQLNTSGPHLAKLLEYASDTAQVHQYTSPIDGVERMGVFLNLNERKWVLAVGLARKDVLHGWYYQALWTALAILVISLTQWFLMHYIHVNALQRARFQQEARHDPLTGLANRRQFDEWSLRACNLARRHQQPLCLMSMDLDFFKRINDTWGHDGGDAVLKHIGNVLPALVRGSDIASRFGGEEFVVAMPHTSLEAAAEIAERVRMSLASQNVDFNGQTIRFTASIGLTCMTPDELEIEHGMQSALARADQALYRAKREGRNRVCVAS</sequence>
<dbReference type="Pfam" id="PF00990">
    <property type="entry name" value="GGDEF"/>
    <property type="match status" value="1"/>
</dbReference>
<dbReference type="PANTHER" id="PTHR45138:SF9">
    <property type="entry name" value="DIGUANYLATE CYCLASE DGCM-RELATED"/>
    <property type="match status" value="1"/>
</dbReference>
<dbReference type="EMBL" id="JZYX01000003">
    <property type="protein sequence ID" value="KJN32329.1"/>
    <property type="molecule type" value="Genomic_DNA"/>
</dbReference>
<dbReference type="OrthoDB" id="9812260at2"/>
<dbReference type="GO" id="GO:0043709">
    <property type="term" value="P:cell adhesion involved in single-species biofilm formation"/>
    <property type="evidence" value="ECO:0007669"/>
    <property type="project" value="TreeGrafter"/>
</dbReference>
<dbReference type="SUPFAM" id="SSF55073">
    <property type="entry name" value="Nucleotide cyclase"/>
    <property type="match status" value="1"/>
</dbReference>
<dbReference type="RefSeq" id="WP_045284545.1">
    <property type="nucleotide sequence ID" value="NZ_JZYX01000003.1"/>
</dbReference>
<feature type="transmembrane region" description="Helical" evidence="6">
    <location>
        <begin position="299"/>
        <end position="321"/>
    </location>
</feature>
<dbReference type="Gene3D" id="3.30.450.20">
    <property type="entry name" value="PAS domain"/>
    <property type="match status" value="2"/>
</dbReference>
<evidence type="ECO:0000256" key="6">
    <source>
        <dbReference type="SAM" id="Phobius"/>
    </source>
</evidence>
<dbReference type="InterPro" id="IPR050469">
    <property type="entry name" value="Diguanylate_Cyclase"/>
</dbReference>
<evidence type="ECO:0000256" key="2">
    <source>
        <dbReference type="ARBA" id="ARBA00004665"/>
    </source>
</evidence>
<dbReference type="SMART" id="SM00267">
    <property type="entry name" value="GGDEF"/>
    <property type="match status" value="1"/>
</dbReference>
<evidence type="ECO:0000256" key="4">
    <source>
        <dbReference type="ARBA" id="ARBA00023134"/>
    </source>
</evidence>
<dbReference type="PROSITE" id="PS50887">
    <property type="entry name" value="GGDEF"/>
    <property type="match status" value="1"/>
</dbReference>
<dbReference type="GO" id="GO:1902201">
    <property type="term" value="P:negative regulation of bacterial-type flagellum-dependent cell motility"/>
    <property type="evidence" value="ECO:0007669"/>
    <property type="project" value="TreeGrafter"/>
</dbReference>
<dbReference type="PATRIC" id="fig|1619248.3.peg.2256"/>
<keyword evidence="6" id="KW-0472">Membrane</keyword>
<feature type="transmembrane region" description="Helical" evidence="6">
    <location>
        <begin position="20"/>
        <end position="38"/>
    </location>
</feature>
<dbReference type="InterPro" id="IPR043128">
    <property type="entry name" value="Rev_trsase/Diguanyl_cyclase"/>
</dbReference>
<keyword evidence="6" id="KW-1133">Transmembrane helix</keyword>
<feature type="domain" description="GGDEF" evidence="7">
    <location>
        <begin position="368"/>
        <end position="504"/>
    </location>
</feature>
<dbReference type="GO" id="GO:0052621">
    <property type="term" value="F:diguanylate cyclase activity"/>
    <property type="evidence" value="ECO:0007669"/>
    <property type="project" value="UniProtKB-EC"/>
</dbReference>
<organism evidence="8 9">
    <name type="scientific">Enterobacter sichuanensis</name>
    <dbReference type="NCBI Taxonomy" id="2071710"/>
    <lineage>
        <taxon>Bacteria</taxon>
        <taxon>Pseudomonadati</taxon>
        <taxon>Pseudomonadota</taxon>
        <taxon>Gammaproteobacteria</taxon>
        <taxon>Enterobacterales</taxon>
        <taxon>Enterobacteriaceae</taxon>
        <taxon>Enterobacter</taxon>
        <taxon>Enterobacter cloacae complex</taxon>
    </lineage>
</organism>
<dbReference type="PANTHER" id="PTHR45138">
    <property type="entry name" value="REGULATORY COMPONENTS OF SENSORY TRANSDUCTION SYSTEM"/>
    <property type="match status" value="1"/>
</dbReference>
<accession>A0A0F1BGC4</accession>
<dbReference type="Proteomes" id="UP000033352">
    <property type="component" value="Unassembled WGS sequence"/>
</dbReference>
<comment type="catalytic activity">
    <reaction evidence="5">
        <text>2 GTP = 3',3'-c-di-GMP + 2 diphosphate</text>
        <dbReference type="Rhea" id="RHEA:24898"/>
        <dbReference type="ChEBI" id="CHEBI:33019"/>
        <dbReference type="ChEBI" id="CHEBI:37565"/>
        <dbReference type="ChEBI" id="CHEBI:58805"/>
        <dbReference type="EC" id="2.7.7.65"/>
    </reaction>
</comment>
<comment type="caution">
    <text evidence="8">The sequence shown here is derived from an EMBL/GenBank/DDBJ whole genome shotgun (WGS) entry which is preliminary data.</text>
</comment>
<evidence type="ECO:0000256" key="1">
    <source>
        <dbReference type="ARBA" id="ARBA00001946"/>
    </source>
</evidence>
<evidence type="ECO:0000313" key="9">
    <source>
        <dbReference type="Proteomes" id="UP000033352"/>
    </source>
</evidence>
<dbReference type="FunFam" id="3.30.70.270:FF:000001">
    <property type="entry name" value="Diguanylate cyclase domain protein"/>
    <property type="match status" value="1"/>
</dbReference>
<name>A0A0F1BGC4_9ENTR</name>
<comment type="pathway">
    <text evidence="2">Purine metabolism; 3',5'-cyclic di-GMP biosynthesis.</text>
</comment>
<evidence type="ECO:0000256" key="5">
    <source>
        <dbReference type="ARBA" id="ARBA00034247"/>
    </source>
</evidence>
<dbReference type="AlphaFoldDB" id="A0A0F1BGC4"/>
<dbReference type="GO" id="GO:0005525">
    <property type="term" value="F:GTP binding"/>
    <property type="evidence" value="ECO:0007669"/>
    <property type="project" value="UniProtKB-KW"/>
</dbReference>
<dbReference type="InterPro" id="IPR029787">
    <property type="entry name" value="Nucleotide_cyclase"/>
</dbReference>
<keyword evidence="6" id="KW-0812">Transmembrane</keyword>
<evidence type="ECO:0000313" key="8">
    <source>
        <dbReference type="EMBL" id="KJN32329.1"/>
    </source>
</evidence>
<protein>
    <recommendedName>
        <fullName evidence="3">diguanylate cyclase</fullName>
        <ecNumber evidence="3">2.7.7.65</ecNumber>
    </recommendedName>
</protein>
<comment type="cofactor">
    <cofactor evidence="1">
        <name>Mg(2+)</name>
        <dbReference type="ChEBI" id="CHEBI:18420"/>
    </cofactor>
</comment>
<dbReference type="InterPro" id="IPR000160">
    <property type="entry name" value="GGDEF_dom"/>
</dbReference>
<dbReference type="CDD" id="cd01949">
    <property type="entry name" value="GGDEF"/>
    <property type="match status" value="1"/>
</dbReference>
<evidence type="ECO:0000259" key="7">
    <source>
        <dbReference type="PROSITE" id="PS50887"/>
    </source>
</evidence>
<evidence type="ECO:0000256" key="3">
    <source>
        <dbReference type="ARBA" id="ARBA00012528"/>
    </source>
</evidence>
<keyword evidence="4" id="KW-0547">Nucleotide-binding</keyword>
<gene>
    <name evidence="8" type="ORF">SS37_01895</name>
</gene>
<keyword evidence="4" id="KW-0342">GTP-binding</keyword>
<dbReference type="GO" id="GO:0005886">
    <property type="term" value="C:plasma membrane"/>
    <property type="evidence" value="ECO:0007669"/>
    <property type="project" value="TreeGrafter"/>
</dbReference>
<reference evidence="8 9" key="1">
    <citation type="submission" date="2015-03" db="EMBL/GenBank/DDBJ databases">
        <authorList>
            <person name="McCorrison J."/>
            <person name="Sanka R."/>
            <person name="Adams M."/>
            <person name="Brinkac L."/>
            <person name="Nierman W."/>
            <person name="Sutton G."/>
            <person name="Nelson K."/>
            <person name="Kiedrowski L."/>
            <person name="Guerrero D."/>
            <person name="Bonomo R."/>
        </authorList>
    </citation>
    <scope>NUCLEOTIDE SEQUENCE [LARGE SCALE GENOMIC DNA]</scope>
    <source>
        <strain evidence="8 9">35699</strain>
    </source>
</reference>
<dbReference type="EC" id="2.7.7.65" evidence="3"/>
<proteinExistence type="predicted"/>
<dbReference type="Gene3D" id="3.30.70.270">
    <property type="match status" value="1"/>
</dbReference>
<dbReference type="NCBIfam" id="TIGR00254">
    <property type="entry name" value="GGDEF"/>
    <property type="match status" value="1"/>
</dbReference>